<organism evidence="1 2">
    <name type="scientific">Mytilus edulis</name>
    <name type="common">Blue mussel</name>
    <dbReference type="NCBI Taxonomy" id="6550"/>
    <lineage>
        <taxon>Eukaryota</taxon>
        <taxon>Metazoa</taxon>
        <taxon>Spiralia</taxon>
        <taxon>Lophotrochozoa</taxon>
        <taxon>Mollusca</taxon>
        <taxon>Bivalvia</taxon>
        <taxon>Autobranchia</taxon>
        <taxon>Pteriomorphia</taxon>
        <taxon>Mytilida</taxon>
        <taxon>Mytiloidea</taxon>
        <taxon>Mytilidae</taxon>
        <taxon>Mytilinae</taxon>
        <taxon>Mytilus</taxon>
    </lineage>
</organism>
<comment type="caution">
    <text evidence="1">The sequence shown here is derived from an EMBL/GenBank/DDBJ whole genome shotgun (WGS) entry which is preliminary data.</text>
</comment>
<dbReference type="OrthoDB" id="6122878at2759"/>
<dbReference type="EMBL" id="CAJPWZ010002149">
    <property type="protein sequence ID" value="CAG2231509.1"/>
    <property type="molecule type" value="Genomic_DNA"/>
</dbReference>
<reference evidence="1" key="1">
    <citation type="submission" date="2021-03" db="EMBL/GenBank/DDBJ databases">
        <authorList>
            <person name="Bekaert M."/>
        </authorList>
    </citation>
    <scope>NUCLEOTIDE SEQUENCE</scope>
</reference>
<evidence type="ECO:0000313" key="1">
    <source>
        <dbReference type="EMBL" id="CAG2231509.1"/>
    </source>
</evidence>
<dbReference type="Proteomes" id="UP000683360">
    <property type="component" value="Unassembled WGS sequence"/>
</dbReference>
<sequence length="533" mass="60985">MDTLFDKNSPKHSNHRHSSKCEYCCSAIKPNLKLDEIDITLLRYFLVTYFEQEFWHICLNGGVSFKDFLNTNKHDIFHLVLLNTPCCLCFENPEYKIAVATGKDISKHQWGIMFSTPNPHYIHNKTCLDDKNPCSVTAATGIRPSSLDIRTRITLLSKFCIMMEHTDKLVQARNTVFAHAIKGELYDEDFIKLWNEIENSIIYLSQITSTDLERTRSILELREKSLEESMCLEIQCLALRQTKGDETVIEEIRKNAQQTVESVEAKIDVKLQEVQLILETNIKNMVGKALSEYSACSGQSDVPYCSKKHANILKVLAALVRRGISKFIITIRTYKIEDAADEIIKCHKLFSNGAIINLNGEFSLSTTEKENILQLHAIKHKINICKTYNTKTLGSKILHYNEFENIIGTDPYLGFPEACHLFCSCDNLFAMGCKFFSSPSEKLLDEIRELRITGYDHVDVALQYCVLTSLMLDTVCKISIGIRKGIIPRESHESLNNLSNINCSMIEFIYRLLYKKEIIVTTNDIHDICNKNM</sequence>
<protein>
    <submittedName>
        <fullName evidence="1">Uncharacterized protein</fullName>
    </submittedName>
</protein>
<keyword evidence="2" id="KW-1185">Reference proteome</keyword>
<proteinExistence type="predicted"/>
<name>A0A8S3TDE3_MYTED</name>
<accession>A0A8S3TDE3</accession>
<evidence type="ECO:0000313" key="2">
    <source>
        <dbReference type="Proteomes" id="UP000683360"/>
    </source>
</evidence>
<gene>
    <name evidence="1" type="ORF">MEDL_44330</name>
</gene>
<dbReference type="AlphaFoldDB" id="A0A8S3TDE3"/>